<accession>A0A6N7YYB8</accession>
<dbReference type="Proteomes" id="UP000440096">
    <property type="component" value="Unassembled WGS sequence"/>
</dbReference>
<evidence type="ECO:0008006" key="3">
    <source>
        <dbReference type="Google" id="ProtNLM"/>
    </source>
</evidence>
<keyword evidence="2" id="KW-1185">Reference proteome</keyword>
<dbReference type="AlphaFoldDB" id="A0A6N7YYB8"/>
<dbReference type="OrthoDB" id="9255626at2"/>
<sequence length="177" mass="19822">MTAEPGASEVQALWWLHDGRWYQEVASRFGHGTANEINAAALRVVAVRVGKTVARLMGKAADAFDHGDLVRALDLCRRRMWPDRYLRVEYAEGDDPDEVTLQLTRNYALHMVRLAGSLEHYRCPCDEVRAGWLEGLGFAVKENRTEGCLRDGDPACVQVSRLCPNSIQRNTDGARPV</sequence>
<reference evidence="1 2" key="1">
    <citation type="submission" date="2019-11" db="EMBL/GenBank/DDBJ databases">
        <title>Draft genome of Amycolatopsis RM579.</title>
        <authorList>
            <person name="Duangmal K."/>
            <person name="Mingma R."/>
        </authorList>
    </citation>
    <scope>NUCLEOTIDE SEQUENCE [LARGE SCALE GENOMIC DNA]</scope>
    <source>
        <strain evidence="1 2">RM579</strain>
    </source>
</reference>
<dbReference type="RefSeq" id="WP_154755598.1">
    <property type="nucleotide sequence ID" value="NZ_WMBA01000005.1"/>
</dbReference>
<evidence type="ECO:0000313" key="1">
    <source>
        <dbReference type="EMBL" id="MTD53349.1"/>
    </source>
</evidence>
<gene>
    <name evidence="1" type="ORF">GKO32_05045</name>
</gene>
<name>A0A6N7YYB8_9PSEU</name>
<comment type="caution">
    <text evidence="1">The sequence shown here is derived from an EMBL/GenBank/DDBJ whole genome shotgun (WGS) entry which is preliminary data.</text>
</comment>
<evidence type="ECO:0000313" key="2">
    <source>
        <dbReference type="Proteomes" id="UP000440096"/>
    </source>
</evidence>
<dbReference type="EMBL" id="WMBA01000005">
    <property type="protein sequence ID" value="MTD53349.1"/>
    <property type="molecule type" value="Genomic_DNA"/>
</dbReference>
<protein>
    <recommendedName>
        <fullName evidence="3">L-2-amino-thiazoline-4-carboxylic acid hydrolase</fullName>
    </recommendedName>
</protein>
<proteinExistence type="predicted"/>
<organism evidence="1 2">
    <name type="scientific">Amycolatopsis pithecellobii</name>
    <dbReference type="NCBI Taxonomy" id="664692"/>
    <lineage>
        <taxon>Bacteria</taxon>
        <taxon>Bacillati</taxon>
        <taxon>Actinomycetota</taxon>
        <taxon>Actinomycetes</taxon>
        <taxon>Pseudonocardiales</taxon>
        <taxon>Pseudonocardiaceae</taxon>
        <taxon>Amycolatopsis</taxon>
    </lineage>
</organism>